<evidence type="ECO:0000313" key="1">
    <source>
        <dbReference type="EMBL" id="KAJ3805500.1"/>
    </source>
</evidence>
<gene>
    <name evidence="1" type="ORF">F5876DRAFT_69747</name>
</gene>
<comment type="caution">
    <text evidence="1">The sequence shown here is derived from an EMBL/GenBank/DDBJ whole genome shotgun (WGS) entry which is preliminary data.</text>
</comment>
<dbReference type="EMBL" id="MU795587">
    <property type="protein sequence ID" value="KAJ3805500.1"/>
    <property type="molecule type" value="Genomic_DNA"/>
</dbReference>
<dbReference type="Proteomes" id="UP001163835">
    <property type="component" value="Unassembled WGS sequence"/>
</dbReference>
<proteinExistence type="predicted"/>
<protein>
    <submittedName>
        <fullName evidence="1">Uncharacterized protein</fullName>
    </submittedName>
</protein>
<reference evidence="1" key="1">
    <citation type="submission" date="2022-09" db="EMBL/GenBank/DDBJ databases">
        <title>A Global Phylogenomic Analysis of the Shiitake Genus Lentinula.</title>
        <authorList>
            <consortium name="DOE Joint Genome Institute"/>
            <person name="Sierra-Patev S."/>
            <person name="Min B."/>
            <person name="Naranjo-Ortiz M."/>
            <person name="Looney B."/>
            <person name="Konkel Z."/>
            <person name="Slot J.C."/>
            <person name="Sakamoto Y."/>
            <person name="Steenwyk J.L."/>
            <person name="Rokas A."/>
            <person name="Carro J."/>
            <person name="Camarero S."/>
            <person name="Ferreira P."/>
            <person name="Molpeceres G."/>
            <person name="Ruiz-Duenas F.J."/>
            <person name="Serrano A."/>
            <person name="Henrissat B."/>
            <person name="Drula E."/>
            <person name="Hughes K.W."/>
            <person name="Mata J.L."/>
            <person name="Ishikawa N.K."/>
            <person name="Vargas-Isla R."/>
            <person name="Ushijima S."/>
            <person name="Smith C.A."/>
            <person name="Ahrendt S."/>
            <person name="Andreopoulos W."/>
            <person name="He G."/>
            <person name="Labutti K."/>
            <person name="Lipzen A."/>
            <person name="Ng V."/>
            <person name="Riley R."/>
            <person name="Sandor L."/>
            <person name="Barry K."/>
            <person name="Martinez A.T."/>
            <person name="Xiao Y."/>
            <person name="Gibbons J.G."/>
            <person name="Terashima K."/>
            <person name="Grigoriev I.V."/>
            <person name="Hibbett D.S."/>
        </authorList>
    </citation>
    <scope>NUCLEOTIDE SEQUENCE</scope>
    <source>
        <strain evidence="1">TMI1499</strain>
    </source>
</reference>
<sequence>MDGHYLASASKDTFLRVYDVHANFKKIQSEPCSSIISAIAWNTPDSFITGNSDGELFISSLKQRGERAELIYESSSPINAVELNKTRRMMLICAGAYVNVMEQQEDHTWIIRSRINCIGLDHERFPVVAIGAHFFQDNRSCLVVYMHHGIWLSHIETGESEWCFTPENNIFNTNSWAKLDISVDSQERAVEGHLVVVRTIRDFVDLTHEEPCRVVQILPDTHSIVQVKALAYSEDGLIATGDGDPADSYYSGTVSTHNDHTPHPGLDPQNSPNRNSKINCACYYIAHSTEQAGTYSQCTFLTILTTTLSELSIFRTMNVEATLLRPVDNMFYLDRVYDFSYFTMDDDGMVWEVNENDADEYDYSWLVPYNATTHRISTGQHFDPKVARRQSSQPQKDSAATPGAQRGRATSPKPTRAATVEPGHSASSPPPVSFASGRKAPKYKIKPSPPPIIGGKIVPGRLRTAPFTSRTSQGVTPWYETQSDEDLEEPMPVPAPSLEGTVYIHRNANDGCYQVWVWKLGNNGRKSWHPVDLDGDAVIHPKISDRMLRLTRNGKPSWILTSTQTTYESREIHRERAQSRARSQSRGPVVS</sequence>
<evidence type="ECO:0000313" key="2">
    <source>
        <dbReference type="Proteomes" id="UP001163835"/>
    </source>
</evidence>
<keyword evidence="2" id="KW-1185">Reference proteome</keyword>
<organism evidence="1 2">
    <name type="scientific">Lentinula aff. lateritia</name>
    <dbReference type="NCBI Taxonomy" id="2804960"/>
    <lineage>
        <taxon>Eukaryota</taxon>
        <taxon>Fungi</taxon>
        <taxon>Dikarya</taxon>
        <taxon>Basidiomycota</taxon>
        <taxon>Agaricomycotina</taxon>
        <taxon>Agaricomycetes</taxon>
        <taxon>Agaricomycetidae</taxon>
        <taxon>Agaricales</taxon>
        <taxon>Marasmiineae</taxon>
        <taxon>Omphalotaceae</taxon>
        <taxon>Lentinula</taxon>
    </lineage>
</organism>
<name>A0ACC1TLX6_9AGAR</name>
<accession>A0ACC1TLX6</accession>